<name>A0A0S2KJ65_9BACT</name>
<organism evidence="2 3">
    <name type="scientific">Hoylesella enoeca</name>
    <dbReference type="NCBI Taxonomy" id="76123"/>
    <lineage>
        <taxon>Bacteria</taxon>
        <taxon>Pseudomonadati</taxon>
        <taxon>Bacteroidota</taxon>
        <taxon>Bacteroidia</taxon>
        <taxon>Bacteroidales</taxon>
        <taxon>Prevotellaceae</taxon>
        <taxon>Hoylesella</taxon>
    </lineage>
</organism>
<dbReference type="RefSeq" id="WP_060544166.1">
    <property type="nucleotide sequence ID" value="NZ_CP013195.1"/>
</dbReference>
<reference evidence="3" key="1">
    <citation type="submission" date="2015-11" db="EMBL/GenBank/DDBJ databases">
        <authorList>
            <person name="Holder M.E."/>
            <person name="Ajami N.J."/>
            <person name="Petrosino J.F."/>
        </authorList>
    </citation>
    <scope>NUCLEOTIDE SEQUENCE [LARGE SCALE GENOMIC DNA]</scope>
    <source>
        <strain evidence="3">F0113</strain>
    </source>
</reference>
<dbReference type="Proteomes" id="UP000056252">
    <property type="component" value="Chromosome"/>
</dbReference>
<sequence length="311" mass="34612">MEIKTIRKDRLQNMEHFQFAGHVLAMCKTANVEKLNPLLDSLATTIAKEDEALNLPQKMEGTRELRELDSARDKAYRVLTLLLDACLLDTNKNIAGPAQMLRDILDRYPDTAAQNYAKETAMIQNLITDLNTPEAKLSVGRTNLQGAVARLTAANAAFDKCFQARFKKTIPTGTFDIKALRSATDAALNAVLRRIDSLDDLEPSAKITALINEYNAVVDNRHTLLAGRAATNKARAERQLEALRKELDPLIRKFEESNGIAPLILQFTGKTQGSGKDKTYELGYTTNPQKKLWVRKDKDGALQEAKSEKAN</sequence>
<evidence type="ECO:0000256" key="1">
    <source>
        <dbReference type="SAM" id="Coils"/>
    </source>
</evidence>
<evidence type="ECO:0000313" key="2">
    <source>
        <dbReference type="EMBL" id="ALO48147.1"/>
    </source>
</evidence>
<keyword evidence="1" id="KW-0175">Coiled coil</keyword>
<proteinExistence type="predicted"/>
<dbReference type="EMBL" id="CP013195">
    <property type="protein sequence ID" value="ALO48147.1"/>
    <property type="molecule type" value="Genomic_DNA"/>
</dbReference>
<dbReference type="InterPro" id="IPR046228">
    <property type="entry name" value="DUF6261"/>
</dbReference>
<protein>
    <submittedName>
        <fullName evidence="2">Uncharacterized protein</fullName>
    </submittedName>
</protein>
<dbReference type="OrthoDB" id="1081213at2"/>
<gene>
    <name evidence="2" type="ORF">AS203_02795</name>
</gene>
<dbReference type="KEGG" id="peo:AS203_02795"/>
<dbReference type="AlphaFoldDB" id="A0A0S2KJ65"/>
<keyword evidence="3" id="KW-1185">Reference proteome</keyword>
<dbReference type="STRING" id="76123.AS203_02795"/>
<accession>A0A0S2KJ65</accession>
<evidence type="ECO:0000313" key="3">
    <source>
        <dbReference type="Proteomes" id="UP000056252"/>
    </source>
</evidence>
<dbReference type="Pfam" id="PF19775">
    <property type="entry name" value="DUF6261"/>
    <property type="match status" value="1"/>
</dbReference>
<feature type="coiled-coil region" evidence="1">
    <location>
        <begin position="226"/>
        <end position="253"/>
    </location>
</feature>